<protein>
    <recommendedName>
        <fullName evidence="3">Nucleoprotein</fullName>
    </recommendedName>
    <alternativeName>
        <fullName evidence="11">Nucleocapsid protein</fullName>
    </alternativeName>
</protein>
<keyword evidence="6" id="KW-0946">Virion</keyword>
<evidence type="ECO:0000313" key="14">
    <source>
        <dbReference type="Proteomes" id="UP000502383"/>
    </source>
</evidence>
<dbReference type="SUPFAM" id="SSF140809">
    <property type="entry name" value="Rhabdovirus nucleoprotein-like"/>
    <property type="match status" value="1"/>
</dbReference>
<dbReference type="InterPro" id="IPR000448">
    <property type="entry name" value="Rhabdo_ncapsid"/>
</dbReference>
<evidence type="ECO:0000259" key="12">
    <source>
        <dbReference type="Pfam" id="PF00945"/>
    </source>
</evidence>
<sequence length="471" mass="52883">MTTKRLIVKLPGYEKQIVNAGLPDLKVDAVYPSEWFKANDGKKPNVKVFRKPVDVLYRAVYPQIKAEKWDDTLVTSFMVALMDERKDLFTVEHSEGWSSFGRQLVNEGKVSVVDLLTVEDTESEFKDPENIPGGPAEQLSLFCALLTIYRRIQARENQAVKVTDLNSKFKSILCREPYNMRDDDSMLIIPIATKANLTSGFLRVICAIDMFFVKFPQAVGSAIRITSFTTRYRGCTAITALTHTCITLGMYAEDVASLIVPQAPAEDAMRIYQDGQEHDDPYGYFPYHFVMGLSNHSPYSLASAPSLTFYCRCLSAFGGSKNAAYTYTAAGIRSLPELIETAYIIVKKVKMIEPGDLRFATEDAMKNWEANKDARDKLLMDDEEDKVHLHDGVEETGTIASLRSLPTRKALTRLHRKIDDALIELSAYKGLSYQSAMGLFLMAQTYKSADVGTVGHTIYDLYGRNPPQRTE</sequence>
<evidence type="ECO:0000256" key="7">
    <source>
        <dbReference type="ARBA" id="ARBA00022884"/>
    </source>
</evidence>
<dbReference type="InterPro" id="IPR035961">
    <property type="entry name" value="Rhabdovirus_nucleoprotein-like"/>
</dbReference>
<evidence type="ECO:0000256" key="5">
    <source>
        <dbReference type="ARBA" id="ARBA00022561"/>
    </source>
</evidence>
<evidence type="ECO:0000256" key="9">
    <source>
        <dbReference type="ARBA" id="ARBA00023200"/>
    </source>
</evidence>
<dbReference type="GO" id="GO:0003723">
    <property type="term" value="F:RNA binding"/>
    <property type="evidence" value="ECO:0007669"/>
    <property type="project" value="UniProtKB-KW"/>
</dbReference>
<evidence type="ECO:0000256" key="1">
    <source>
        <dbReference type="ARBA" id="ARBA00004192"/>
    </source>
</evidence>
<dbReference type="EMBL" id="KM205009">
    <property type="protein sequence ID" value="AJR28476.1"/>
    <property type="molecule type" value="Viral_cRNA"/>
</dbReference>
<proteinExistence type="predicted"/>
<evidence type="ECO:0000256" key="11">
    <source>
        <dbReference type="ARBA" id="ARBA00033344"/>
    </source>
</evidence>
<keyword evidence="9" id="KW-1035">Host cytoplasm</keyword>
<keyword evidence="7" id="KW-0694">RNA-binding</keyword>
<feature type="domain" description="Rhabdovirus nucleocapsid" evidence="12">
    <location>
        <begin position="15"/>
        <end position="322"/>
    </location>
</feature>
<evidence type="ECO:0000256" key="10">
    <source>
        <dbReference type="ARBA" id="ARBA00023274"/>
    </source>
</evidence>
<accession>A0A0D3R1I1</accession>
<comment type="subcellular location">
    <subcellularLocation>
        <location evidence="1">Host cytoplasm</location>
    </subcellularLocation>
    <subcellularLocation>
        <location evidence="2">Virion</location>
    </subcellularLocation>
</comment>
<keyword evidence="14" id="KW-1185">Reference proteome</keyword>
<keyword evidence="4" id="KW-1139">Helical capsid protein</keyword>
<dbReference type="InterPro" id="IPR023330">
    <property type="entry name" value="Rhabdovirus_ncapsid_N"/>
</dbReference>
<evidence type="ECO:0000256" key="2">
    <source>
        <dbReference type="ARBA" id="ARBA00004328"/>
    </source>
</evidence>
<evidence type="ECO:0000256" key="3">
    <source>
        <dbReference type="ARBA" id="ARBA00014389"/>
    </source>
</evidence>
<dbReference type="GO" id="GO:1990904">
    <property type="term" value="C:ribonucleoprotein complex"/>
    <property type="evidence" value="ECO:0007669"/>
    <property type="project" value="UniProtKB-KW"/>
</dbReference>
<dbReference type="RefSeq" id="YP_010086565.1">
    <property type="nucleotide sequence ID" value="NC_055457.1"/>
</dbReference>
<keyword evidence="10" id="KW-0687">Ribonucleoprotein</keyword>
<reference evidence="13 14" key="1">
    <citation type="journal article" date="2015" name="PLoS Pathog.">
        <title>Evolution of genome size and complexity in the rhabdoviridae.</title>
        <authorList>
            <person name="Walker P.J."/>
            <person name="Firth C."/>
            <person name="Widen S.G."/>
            <person name="Blasdell K.R."/>
            <person name="Guzman H."/>
            <person name="Wood T.G."/>
            <person name="Paradkar P.N."/>
            <person name="Holmes E.C."/>
            <person name="Tesh R.B."/>
            <person name="Vasilakis N."/>
        </authorList>
    </citation>
    <scope>NUCLEOTIDE SEQUENCE [LARGE SCALE GENOMIC DNA]</scope>
    <source>
        <strain evidence="13 14">579</strain>
    </source>
</reference>
<dbReference type="GeneID" id="65101785"/>
<evidence type="ECO:0000256" key="6">
    <source>
        <dbReference type="ARBA" id="ARBA00022844"/>
    </source>
</evidence>
<evidence type="ECO:0000313" key="13">
    <source>
        <dbReference type="EMBL" id="AJR28476.1"/>
    </source>
</evidence>
<organism evidence="13 14">
    <name type="scientific">New Minto virus</name>
    <dbReference type="NCBI Taxonomy" id="1272952"/>
    <lineage>
        <taxon>Viruses</taxon>
        <taxon>Riboviria</taxon>
        <taxon>Orthornavirae</taxon>
        <taxon>Negarnaviricota</taxon>
        <taxon>Haploviricotina</taxon>
        <taxon>Monjiviricetes</taxon>
        <taxon>Mononegavirales</taxon>
        <taxon>Rhabdoviridae</taxon>
        <taxon>Alpharhabdovirinae</taxon>
        <taxon>Sawgrhavirus</taxon>
        <taxon>Sawgrhavirus minto</taxon>
    </lineage>
</organism>
<keyword evidence="5" id="KW-0167">Capsid protein</keyword>
<dbReference type="GO" id="GO:0019013">
    <property type="term" value="C:viral nucleocapsid"/>
    <property type="evidence" value="ECO:0007669"/>
    <property type="project" value="UniProtKB-KW"/>
</dbReference>
<evidence type="ECO:0000256" key="8">
    <source>
        <dbReference type="ARBA" id="ARBA00023086"/>
    </source>
</evidence>
<dbReference type="Proteomes" id="UP000502383">
    <property type="component" value="Segment"/>
</dbReference>
<name>A0A0D3R1I1_9RHAB</name>
<evidence type="ECO:0000256" key="4">
    <source>
        <dbReference type="ARBA" id="ARBA00022497"/>
    </source>
</evidence>
<dbReference type="GO" id="GO:0030430">
    <property type="term" value="C:host cell cytoplasm"/>
    <property type="evidence" value="ECO:0007669"/>
    <property type="project" value="UniProtKB-SubCell"/>
</dbReference>
<dbReference type="GO" id="GO:0019029">
    <property type="term" value="C:helical viral capsid"/>
    <property type="evidence" value="ECO:0007669"/>
    <property type="project" value="UniProtKB-KW"/>
</dbReference>
<dbReference type="InterPro" id="IPR023331">
    <property type="entry name" value="Rhabdovirus_ncapsid_C"/>
</dbReference>
<dbReference type="Gene3D" id="1.10.3570.10">
    <property type="entry name" value="Rhabdovirus nucleocapsid protein like domain"/>
    <property type="match status" value="1"/>
</dbReference>
<dbReference type="KEGG" id="vg:65101785"/>
<dbReference type="Pfam" id="PF00945">
    <property type="entry name" value="Rhabdo_ncap"/>
    <property type="match status" value="1"/>
</dbReference>
<keyword evidence="8 13" id="KW-0543">Viral nucleoprotein</keyword>
<dbReference type="Gene3D" id="1.10.3610.10">
    <property type="entry name" value="Nucleoprotein"/>
    <property type="match status" value="1"/>
</dbReference>